<feature type="domain" description="Helix-turn-helix type 11" evidence="1">
    <location>
        <begin position="6"/>
        <end position="58"/>
    </location>
</feature>
<evidence type="ECO:0000259" key="2">
    <source>
        <dbReference type="Pfam" id="PF13280"/>
    </source>
</evidence>
<dbReference type="Gene3D" id="1.10.10.10">
    <property type="entry name" value="Winged helix-like DNA-binding domain superfamily/Winged helix DNA-binding domain"/>
    <property type="match status" value="1"/>
</dbReference>
<evidence type="ECO:0000313" key="4">
    <source>
        <dbReference type="Proteomes" id="UP000184048"/>
    </source>
</evidence>
<dbReference type="EMBL" id="FQUU01000002">
    <property type="protein sequence ID" value="SHE56341.1"/>
    <property type="molecule type" value="Genomic_DNA"/>
</dbReference>
<evidence type="ECO:0000259" key="1">
    <source>
        <dbReference type="Pfam" id="PF08279"/>
    </source>
</evidence>
<gene>
    <name evidence="3" type="ORF">SAMN02745131_00662</name>
</gene>
<accession>A0A1M4UHU9</accession>
<dbReference type="Pfam" id="PF13280">
    <property type="entry name" value="WYL"/>
    <property type="match status" value="1"/>
</dbReference>
<dbReference type="PANTHER" id="PTHR34580:SF1">
    <property type="entry name" value="PROTEIN PAFC"/>
    <property type="match status" value="1"/>
</dbReference>
<dbReference type="Pfam" id="PF08279">
    <property type="entry name" value="HTH_11"/>
    <property type="match status" value="1"/>
</dbReference>
<dbReference type="PROSITE" id="PS52050">
    <property type="entry name" value="WYL"/>
    <property type="match status" value="1"/>
</dbReference>
<name>A0A1M4UHU9_9BACT</name>
<dbReference type="InterPro" id="IPR013196">
    <property type="entry name" value="HTH_11"/>
</dbReference>
<proteinExistence type="predicted"/>
<dbReference type="AlphaFoldDB" id="A0A1M4UHU9"/>
<dbReference type="InterPro" id="IPR036388">
    <property type="entry name" value="WH-like_DNA-bd_sf"/>
</dbReference>
<feature type="domain" description="WYL" evidence="2">
    <location>
        <begin position="137"/>
        <end position="204"/>
    </location>
</feature>
<evidence type="ECO:0000313" key="3">
    <source>
        <dbReference type="EMBL" id="SHE56341.1"/>
    </source>
</evidence>
<protein>
    <submittedName>
        <fullName evidence="3">HTH domain-containing protein</fullName>
    </submittedName>
</protein>
<reference evidence="3 4" key="1">
    <citation type="submission" date="2016-11" db="EMBL/GenBank/DDBJ databases">
        <authorList>
            <person name="Jaros S."/>
            <person name="Januszkiewicz K."/>
            <person name="Wedrychowicz H."/>
        </authorList>
    </citation>
    <scope>NUCLEOTIDE SEQUENCE [LARGE SCALE GENOMIC DNA]</scope>
    <source>
        <strain evidence="3 4">DSM 18119</strain>
    </source>
</reference>
<dbReference type="OrthoDB" id="9815009at2"/>
<dbReference type="Proteomes" id="UP000184048">
    <property type="component" value="Unassembled WGS sequence"/>
</dbReference>
<dbReference type="InterPro" id="IPR051534">
    <property type="entry name" value="CBASS_pafABC_assoc_protein"/>
</dbReference>
<dbReference type="InterPro" id="IPR026881">
    <property type="entry name" value="WYL_dom"/>
</dbReference>
<organism evidence="3 4">
    <name type="scientific">Flavisolibacter ginsengisoli DSM 18119</name>
    <dbReference type="NCBI Taxonomy" id="1121884"/>
    <lineage>
        <taxon>Bacteria</taxon>
        <taxon>Pseudomonadati</taxon>
        <taxon>Bacteroidota</taxon>
        <taxon>Chitinophagia</taxon>
        <taxon>Chitinophagales</taxon>
        <taxon>Chitinophagaceae</taxon>
        <taxon>Flavisolibacter</taxon>
    </lineage>
</organism>
<dbReference type="RefSeq" id="WP_072833809.1">
    <property type="nucleotide sequence ID" value="NZ_FQUU01000002.1"/>
</dbReference>
<dbReference type="PANTHER" id="PTHR34580">
    <property type="match status" value="1"/>
</dbReference>
<dbReference type="SUPFAM" id="SSF46785">
    <property type="entry name" value="Winged helix' DNA-binding domain"/>
    <property type="match status" value="1"/>
</dbReference>
<dbReference type="InterPro" id="IPR036390">
    <property type="entry name" value="WH_DNA-bd_sf"/>
</dbReference>
<sequence length="229" mass="26618">MNRIDRLLGIVTFLQTKKYVPAERIAVKFDISIRTVYRDIKALSELGIPVSFENSKGYFLVQGYFLPPVSFTNEEANALLLTEALVYGFADHSIQKHYSTALNKVKAVLRSNQKDSLDMLSNAIRIQKPSCYDLHLEYLSVLQNAITAKRIIELEYKSLEEKVSTRKVEPIGLVFYAFNWHLIGWCHKRMEYRDFKVSRILSVHQSNLPFTVPEHMHLNDYMKLLPVKY</sequence>
<keyword evidence="4" id="KW-1185">Reference proteome</keyword>
<dbReference type="STRING" id="1121884.SAMN02745131_00662"/>